<accession>A0A6H2EKG2</accession>
<dbReference type="AlphaFoldDB" id="A0A6H2EKG2"/>
<organism evidence="1 2">
    <name type="scientific">Arcanobacterium buesumense</name>
    <dbReference type="NCBI Taxonomy" id="2722751"/>
    <lineage>
        <taxon>Bacteria</taxon>
        <taxon>Bacillati</taxon>
        <taxon>Actinomycetota</taxon>
        <taxon>Actinomycetes</taxon>
        <taxon>Actinomycetales</taxon>
        <taxon>Actinomycetaceae</taxon>
        <taxon>Arcanobacterium</taxon>
    </lineage>
</organism>
<dbReference type="KEGG" id="arca:HC352_02485"/>
<proteinExistence type="predicted"/>
<evidence type="ECO:0000313" key="1">
    <source>
        <dbReference type="EMBL" id="QJC21493.1"/>
    </source>
</evidence>
<name>A0A6H2EKG2_9ACTO</name>
<dbReference type="EMBL" id="CP050804">
    <property type="protein sequence ID" value="QJC21493.1"/>
    <property type="molecule type" value="Genomic_DNA"/>
</dbReference>
<dbReference type="Proteomes" id="UP000502298">
    <property type="component" value="Chromosome"/>
</dbReference>
<gene>
    <name evidence="1" type="ORF">HC352_02485</name>
</gene>
<reference evidence="1 2" key="1">
    <citation type="submission" date="2020-03" db="EMBL/GenBank/DDBJ databases">
        <title>Complete genome of Arcanobacterium buesumensis sp. nov. strain 2701.</title>
        <authorList>
            <person name="Borowiak M."/>
            <person name="Alssahen M."/>
            <person name="Laemmler C."/>
            <person name="Malorny B."/>
            <person name="Hassan A."/>
            <person name="Prenger-Berninghoff E."/>
            <person name="Ploetz M."/>
            <person name="Abdulmawjood A."/>
        </authorList>
    </citation>
    <scope>NUCLEOTIDE SEQUENCE [LARGE SCALE GENOMIC DNA]</scope>
    <source>
        <strain evidence="1 2">2701</strain>
    </source>
</reference>
<sequence>MTQELVIDEAALLDKLESQPVHYSSHPSGADLEFRWFLKRDFSAICDEQSGKNYLFIGMNPSTASEFSKTLTPKTPGGPHGDNTTQTILQKIEEGVFEYPARSVTMLNLIPLVCTKSSDVPGQWSLLSDSAKGTTLRATLTLVEQCATTADFIIPMWGQHKKSGNTWKQEPIRKISELLLRSDLQLAEKVYAFYNRDALLQNRVPYHCSYSWWTKENVEYGQFAGALRYLENI</sequence>
<keyword evidence="2" id="KW-1185">Reference proteome</keyword>
<dbReference type="Pfam" id="PF07799">
    <property type="entry name" value="DUF1643"/>
    <property type="match status" value="1"/>
</dbReference>
<dbReference type="InterPro" id="IPR012441">
    <property type="entry name" value="DUF1643"/>
</dbReference>
<evidence type="ECO:0000313" key="2">
    <source>
        <dbReference type="Proteomes" id="UP000502298"/>
    </source>
</evidence>
<protein>
    <submittedName>
        <fullName evidence="1">DUF1643 domain-containing protein</fullName>
    </submittedName>
</protein>
<dbReference type="RefSeq" id="WP_168917433.1">
    <property type="nucleotide sequence ID" value="NZ_CP050804.1"/>
</dbReference>